<feature type="transmembrane region" description="Helical" evidence="1">
    <location>
        <begin position="495"/>
        <end position="515"/>
    </location>
</feature>
<keyword evidence="1" id="KW-0472">Membrane</keyword>
<proteinExistence type="predicted"/>
<sequence length="605" mass="66463">MVATTVFMRFAPYAALLLTFMAVQADASPVDQTSGSSVSLEKSVGLGQPCGYQPNGRIIPCESSYICDLPAGLRKVDETSGRGFSQQEKAGARICQASRNVDESCNETSYVCTGGSVCDFKNLDADGRGIYNGQKAGGPYHARPAPMFVPGGGSSGVHMHALFLNRVCLPRVTVRGLLTAAATKANPFSMVSTTKLCFSAGRTPAKVQLWLPPQRQGSANSLMPNWQSFVLQMLKTDWFRQCAHLITVASPRCYTMPFWDSVKREGLLEHGWEKNATYQWGIPLHPLGELNIIDYIMGAQGNLPEMRDRTRGALMQLSINVVANYVFFRNLIVSAKTLYRRPHVLATWCCLIQALAGVAYTLSALALVMPGGSSCRFALWDIGFGLAISPICVSIVLLQKAYVVHGRNRWLLGIGILLILPQPLVTYYLWTSPAVMVPITACLSYYPEYFPWLKFGLDAPINAVFSLAFLSVVYNQYRQFGSGAWARLVRNGIQTMCFIVLSNFFCMLFAALEVLGLFSEMFFVVDWILTSLLLVHHCGNLRSTASGSNNPRIYNGGSERHGKEAGGSAYLHVGSMPSERRKTTSHHLFAGVYNVVTDQLNASRT</sequence>
<keyword evidence="1" id="KW-0812">Transmembrane</keyword>
<accession>A0A4P9XL67</accession>
<name>A0A4P9XL67_9FUNG</name>
<feature type="chain" id="PRO_5020189605" evidence="2">
    <location>
        <begin position="28"/>
        <end position="605"/>
    </location>
</feature>
<evidence type="ECO:0000256" key="1">
    <source>
        <dbReference type="SAM" id="Phobius"/>
    </source>
</evidence>
<organism evidence="3 4">
    <name type="scientific">Thamnocephalis sphaerospora</name>
    <dbReference type="NCBI Taxonomy" id="78915"/>
    <lineage>
        <taxon>Eukaryota</taxon>
        <taxon>Fungi</taxon>
        <taxon>Fungi incertae sedis</taxon>
        <taxon>Zoopagomycota</taxon>
        <taxon>Zoopagomycotina</taxon>
        <taxon>Zoopagomycetes</taxon>
        <taxon>Zoopagales</taxon>
        <taxon>Sigmoideomycetaceae</taxon>
        <taxon>Thamnocephalis</taxon>
    </lineage>
</organism>
<evidence type="ECO:0000313" key="3">
    <source>
        <dbReference type="EMBL" id="RKP06593.1"/>
    </source>
</evidence>
<gene>
    <name evidence="3" type="ORF">THASP1DRAFT_25117</name>
</gene>
<feature type="signal peptide" evidence="2">
    <location>
        <begin position="1"/>
        <end position="27"/>
    </location>
</feature>
<dbReference type="OrthoDB" id="2256270at2759"/>
<feature type="transmembrane region" description="Helical" evidence="1">
    <location>
        <begin position="410"/>
        <end position="430"/>
    </location>
</feature>
<feature type="transmembrane region" description="Helical" evidence="1">
    <location>
        <begin position="450"/>
        <end position="474"/>
    </location>
</feature>
<feature type="transmembrane region" description="Helical" evidence="1">
    <location>
        <begin position="344"/>
        <end position="365"/>
    </location>
</feature>
<protein>
    <submittedName>
        <fullName evidence="3">Uncharacterized protein</fullName>
    </submittedName>
</protein>
<dbReference type="EMBL" id="KZ992853">
    <property type="protein sequence ID" value="RKP06593.1"/>
    <property type="molecule type" value="Genomic_DNA"/>
</dbReference>
<feature type="transmembrane region" description="Helical" evidence="1">
    <location>
        <begin position="377"/>
        <end position="398"/>
    </location>
</feature>
<evidence type="ECO:0000313" key="4">
    <source>
        <dbReference type="Proteomes" id="UP000271241"/>
    </source>
</evidence>
<dbReference type="Proteomes" id="UP000271241">
    <property type="component" value="Unassembled WGS sequence"/>
</dbReference>
<dbReference type="AlphaFoldDB" id="A0A4P9XL67"/>
<evidence type="ECO:0000256" key="2">
    <source>
        <dbReference type="SAM" id="SignalP"/>
    </source>
</evidence>
<keyword evidence="1" id="KW-1133">Transmembrane helix</keyword>
<feature type="transmembrane region" description="Helical" evidence="1">
    <location>
        <begin position="313"/>
        <end position="332"/>
    </location>
</feature>
<keyword evidence="4" id="KW-1185">Reference proteome</keyword>
<reference evidence="4" key="1">
    <citation type="journal article" date="2018" name="Nat. Microbiol.">
        <title>Leveraging single-cell genomics to expand the fungal tree of life.</title>
        <authorList>
            <person name="Ahrendt S.R."/>
            <person name="Quandt C.A."/>
            <person name="Ciobanu D."/>
            <person name="Clum A."/>
            <person name="Salamov A."/>
            <person name="Andreopoulos B."/>
            <person name="Cheng J.F."/>
            <person name="Woyke T."/>
            <person name="Pelin A."/>
            <person name="Henrissat B."/>
            <person name="Reynolds N.K."/>
            <person name="Benny G.L."/>
            <person name="Smith M.E."/>
            <person name="James T.Y."/>
            <person name="Grigoriev I.V."/>
        </authorList>
    </citation>
    <scope>NUCLEOTIDE SEQUENCE [LARGE SCALE GENOMIC DNA]</scope>
    <source>
        <strain evidence="4">RSA 1356</strain>
    </source>
</reference>
<keyword evidence="2" id="KW-0732">Signal</keyword>